<organism evidence="1 2">
    <name type="scientific">Solanum commersonii</name>
    <name type="common">Commerson's wild potato</name>
    <name type="synonym">Commerson's nightshade</name>
    <dbReference type="NCBI Taxonomy" id="4109"/>
    <lineage>
        <taxon>Eukaryota</taxon>
        <taxon>Viridiplantae</taxon>
        <taxon>Streptophyta</taxon>
        <taxon>Embryophyta</taxon>
        <taxon>Tracheophyta</taxon>
        <taxon>Spermatophyta</taxon>
        <taxon>Magnoliopsida</taxon>
        <taxon>eudicotyledons</taxon>
        <taxon>Gunneridae</taxon>
        <taxon>Pentapetalae</taxon>
        <taxon>asterids</taxon>
        <taxon>lamiids</taxon>
        <taxon>Solanales</taxon>
        <taxon>Solanaceae</taxon>
        <taxon>Solanoideae</taxon>
        <taxon>Solaneae</taxon>
        <taxon>Solanum</taxon>
    </lineage>
</organism>
<comment type="caution">
    <text evidence="1">The sequence shown here is derived from an EMBL/GenBank/DDBJ whole genome shotgun (WGS) entry which is preliminary data.</text>
</comment>
<dbReference type="Proteomes" id="UP000824120">
    <property type="component" value="Chromosome 3"/>
</dbReference>
<accession>A0A9J5ZSS2</accession>
<evidence type="ECO:0000313" key="1">
    <source>
        <dbReference type="EMBL" id="KAG5615055.1"/>
    </source>
</evidence>
<evidence type="ECO:0000313" key="2">
    <source>
        <dbReference type="Proteomes" id="UP000824120"/>
    </source>
</evidence>
<proteinExistence type="predicted"/>
<gene>
    <name evidence="1" type="ORF">H5410_014879</name>
</gene>
<reference evidence="1 2" key="1">
    <citation type="submission" date="2020-09" db="EMBL/GenBank/DDBJ databases">
        <title>De no assembly of potato wild relative species, Solanum commersonii.</title>
        <authorList>
            <person name="Cho K."/>
        </authorList>
    </citation>
    <scope>NUCLEOTIDE SEQUENCE [LARGE SCALE GENOMIC DNA]</scope>
    <source>
        <strain evidence="1">LZ3.2</strain>
        <tissue evidence="1">Leaf</tissue>
    </source>
</reference>
<sequence>MISRRFITLKGFCWNRVYQVVLIPEYSHYAKSADCGKGRRTDRNKSACTAEENSRLAKGITIIIANAGRRTS</sequence>
<protein>
    <submittedName>
        <fullName evidence="1">Uncharacterized protein</fullName>
    </submittedName>
</protein>
<keyword evidence="2" id="KW-1185">Reference proteome</keyword>
<dbReference type="AlphaFoldDB" id="A0A9J5ZSS2"/>
<dbReference type="EMBL" id="JACXVP010000003">
    <property type="protein sequence ID" value="KAG5615055.1"/>
    <property type="molecule type" value="Genomic_DNA"/>
</dbReference>
<name>A0A9J5ZSS2_SOLCO</name>